<evidence type="ECO:0000256" key="5">
    <source>
        <dbReference type="SAM" id="Phobius"/>
    </source>
</evidence>
<evidence type="ECO:0000256" key="4">
    <source>
        <dbReference type="ARBA" id="ARBA00023136"/>
    </source>
</evidence>
<accession>A0ABP3VP05</accession>
<evidence type="ECO:0000313" key="7">
    <source>
        <dbReference type="EMBL" id="GAA0764995.1"/>
    </source>
</evidence>
<dbReference type="InterPro" id="IPR050638">
    <property type="entry name" value="AA-Vitamin_Transporters"/>
</dbReference>
<name>A0ABP3VP05_9BURK</name>
<reference evidence="8" key="1">
    <citation type="journal article" date="2019" name="Int. J. Syst. Evol. Microbiol.">
        <title>The Global Catalogue of Microorganisms (GCM) 10K type strain sequencing project: providing services to taxonomists for standard genome sequencing and annotation.</title>
        <authorList>
            <consortium name="The Broad Institute Genomics Platform"/>
            <consortium name="The Broad Institute Genome Sequencing Center for Infectious Disease"/>
            <person name="Wu L."/>
            <person name="Ma J."/>
        </authorList>
    </citation>
    <scope>NUCLEOTIDE SEQUENCE [LARGE SCALE GENOMIC DNA]</scope>
    <source>
        <strain evidence="8">JCM 15503</strain>
    </source>
</reference>
<dbReference type="SUPFAM" id="SSF103481">
    <property type="entry name" value="Multidrug resistance efflux transporter EmrE"/>
    <property type="match status" value="2"/>
</dbReference>
<feature type="transmembrane region" description="Helical" evidence="5">
    <location>
        <begin position="222"/>
        <end position="241"/>
    </location>
</feature>
<feature type="transmembrane region" description="Helical" evidence="5">
    <location>
        <begin position="162"/>
        <end position="183"/>
    </location>
</feature>
<protein>
    <submittedName>
        <fullName evidence="7">DMT family transporter</fullName>
    </submittedName>
</protein>
<feature type="domain" description="EamA" evidence="6">
    <location>
        <begin position="16"/>
        <end position="146"/>
    </location>
</feature>
<keyword evidence="2 5" id="KW-0812">Transmembrane</keyword>
<comment type="caution">
    <text evidence="7">The sequence shown here is derived from an EMBL/GenBank/DDBJ whole genome shotgun (WGS) entry which is preliminary data.</text>
</comment>
<sequence length="335" mass="34918">MPNPALPQALQRERQGVLLMVAGGLLLGSIGAFVEDAGQDPLTTVWFRCAFGMLALLAWGAASSRLAELRLRGTAFAAALAASALMLGNWALFFASITRTSIGVATVVFHVQPLWVLALGAWWLREPVSWRQAAAALAALAGLALATGLLDAGATGHLQQPGYLSGLAMCLGASLCYAGVTLIAKQARGISSFALAWWQCALGTLALLAWPVLHGWPAFGSSWAWLAGLGVIHTGLAYVLLYAGMTRLATSRIALLQFVYPAAAIVMDWAVYGHALSAVQLAGVALMATALTAARPGVMRAFCARPKPATPAVEKQAIARSTASRQSPCGRQTGA</sequence>
<keyword evidence="4 5" id="KW-0472">Membrane</keyword>
<evidence type="ECO:0000256" key="1">
    <source>
        <dbReference type="ARBA" id="ARBA00004141"/>
    </source>
</evidence>
<dbReference type="Proteomes" id="UP001500279">
    <property type="component" value="Unassembled WGS sequence"/>
</dbReference>
<feature type="domain" description="EamA" evidence="6">
    <location>
        <begin position="165"/>
        <end position="291"/>
    </location>
</feature>
<keyword evidence="8" id="KW-1185">Reference proteome</keyword>
<evidence type="ECO:0000256" key="2">
    <source>
        <dbReference type="ARBA" id="ARBA00022692"/>
    </source>
</evidence>
<proteinExistence type="predicted"/>
<dbReference type="PANTHER" id="PTHR32322">
    <property type="entry name" value="INNER MEMBRANE TRANSPORTER"/>
    <property type="match status" value="1"/>
</dbReference>
<evidence type="ECO:0000256" key="3">
    <source>
        <dbReference type="ARBA" id="ARBA00022989"/>
    </source>
</evidence>
<feature type="transmembrane region" description="Helical" evidence="5">
    <location>
        <begin position="102"/>
        <end position="124"/>
    </location>
</feature>
<feature type="transmembrane region" description="Helical" evidence="5">
    <location>
        <begin position="278"/>
        <end position="298"/>
    </location>
</feature>
<feature type="transmembrane region" description="Helical" evidence="5">
    <location>
        <begin position="253"/>
        <end position="272"/>
    </location>
</feature>
<comment type="subcellular location">
    <subcellularLocation>
        <location evidence="1">Membrane</location>
        <topology evidence="1">Multi-pass membrane protein</topology>
    </subcellularLocation>
</comment>
<gene>
    <name evidence="7" type="ORF">GCM10009107_51780</name>
</gene>
<evidence type="ECO:0000259" key="6">
    <source>
        <dbReference type="Pfam" id="PF00892"/>
    </source>
</evidence>
<evidence type="ECO:0000313" key="8">
    <source>
        <dbReference type="Proteomes" id="UP001500279"/>
    </source>
</evidence>
<dbReference type="Pfam" id="PF00892">
    <property type="entry name" value="EamA"/>
    <property type="match status" value="2"/>
</dbReference>
<feature type="transmembrane region" description="Helical" evidence="5">
    <location>
        <begin position="74"/>
        <end position="96"/>
    </location>
</feature>
<keyword evidence="3 5" id="KW-1133">Transmembrane helix</keyword>
<organism evidence="7 8">
    <name type="scientific">Ideonella azotifigens</name>
    <dbReference type="NCBI Taxonomy" id="513160"/>
    <lineage>
        <taxon>Bacteria</taxon>
        <taxon>Pseudomonadati</taxon>
        <taxon>Pseudomonadota</taxon>
        <taxon>Betaproteobacteria</taxon>
        <taxon>Burkholderiales</taxon>
        <taxon>Sphaerotilaceae</taxon>
        <taxon>Ideonella</taxon>
    </lineage>
</organism>
<dbReference type="PANTHER" id="PTHR32322:SF9">
    <property type="entry name" value="AMINO-ACID METABOLITE EFFLUX PUMP-RELATED"/>
    <property type="match status" value="1"/>
</dbReference>
<feature type="transmembrane region" description="Helical" evidence="5">
    <location>
        <begin position="133"/>
        <end position="150"/>
    </location>
</feature>
<feature type="transmembrane region" description="Helical" evidence="5">
    <location>
        <begin position="45"/>
        <end position="62"/>
    </location>
</feature>
<feature type="transmembrane region" description="Helical" evidence="5">
    <location>
        <begin position="195"/>
        <end position="216"/>
    </location>
</feature>
<dbReference type="InterPro" id="IPR000620">
    <property type="entry name" value="EamA_dom"/>
</dbReference>
<dbReference type="EMBL" id="BAAAEW010000042">
    <property type="protein sequence ID" value="GAA0764995.1"/>
    <property type="molecule type" value="Genomic_DNA"/>
</dbReference>
<dbReference type="InterPro" id="IPR037185">
    <property type="entry name" value="EmrE-like"/>
</dbReference>
<feature type="transmembrane region" description="Helical" evidence="5">
    <location>
        <begin position="16"/>
        <end position="33"/>
    </location>
</feature>